<dbReference type="EMBL" id="LBWP01000006">
    <property type="protein sequence ID" value="KKR11496.1"/>
    <property type="molecule type" value="Genomic_DNA"/>
</dbReference>
<comment type="caution">
    <text evidence="8">The sequence shown here is derived from an EMBL/GenBank/DDBJ whole genome shotgun (WGS) entry which is preliminary data.</text>
</comment>
<feature type="transmembrane region" description="Helical" evidence="4">
    <location>
        <begin position="935"/>
        <end position="954"/>
    </location>
</feature>
<dbReference type="PANTHER" id="PTHR43630:SF1">
    <property type="entry name" value="POLY-BETA-1,6-N-ACETYL-D-GLUCOSAMINE SYNTHASE"/>
    <property type="match status" value="1"/>
</dbReference>
<keyword evidence="4" id="KW-1133">Transmembrane helix</keyword>
<dbReference type="CDD" id="cd06427">
    <property type="entry name" value="CESA_like_2"/>
    <property type="match status" value="1"/>
</dbReference>
<dbReference type="SUPFAM" id="SSF53448">
    <property type="entry name" value="Nucleotide-diphospho-sugar transferases"/>
    <property type="match status" value="1"/>
</dbReference>
<reference evidence="8 9" key="1">
    <citation type="journal article" date="2015" name="Nature">
        <title>rRNA introns, odd ribosomes, and small enigmatic genomes across a large radiation of phyla.</title>
        <authorList>
            <person name="Brown C.T."/>
            <person name="Hug L.A."/>
            <person name="Thomas B.C."/>
            <person name="Sharon I."/>
            <person name="Castelle C.J."/>
            <person name="Singh A."/>
            <person name="Wilkins M.J."/>
            <person name="Williams K.H."/>
            <person name="Banfield J.F."/>
        </authorList>
    </citation>
    <scope>NUCLEOTIDE SEQUENCE [LARGE SCALE GENOMIC DNA]</scope>
</reference>
<accession>A0A0G0NF94</accession>
<feature type="transmembrane region" description="Helical" evidence="4">
    <location>
        <begin position="773"/>
        <end position="792"/>
    </location>
</feature>
<comment type="similarity">
    <text evidence="1">Belongs to the glycosyltransferase 2 family.</text>
</comment>
<dbReference type="Pfam" id="PF13439">
    <property type="entry name" value="Glyco_transf_4"/>
    <property type="match status" value="1"/>
</dbReference>
<evidence type="ECO:0000256" key="1">
    <source>
        <dbReference type="ARBA" id="ARBA00006739"/>
    </source>
</evidence>
<evidence type="ECO:0000259" key="5">
    <source>
        <dbReference type="Pfam" id="PF00534"/>
    </source>
</evidence>
<feature type="transmembrane region" description="Helical" evidence="4">
    <location>
        <begin position="588"/>
        <end position="612"/>
    </location>
</feature>
<keyword evidence="4" id="KW-0812">Transmembrane</keyword>
<organism evidence="8 9">
    <name type="scientific">Candidatus Woesebacteria bacterium GW2011_GWA1_39_21</name>
    <dbReference type="NCBI Taxonomy" id="1618550"/>
    <lineage>
        <taxon>Bacteria</taxon>
        <taxon>Candidatus Woeseibacteriota</taxon>
    </lineage>
</organism>
<evidence type="ECO:0000313" key="9">
    <source>
        <dbReference type="Proteomes" id="UP000034246"/>
    </source>
</evidence>
<feature type="transmembrane region" description="Helical" evidence="4">
    <location>
        <begin position="830"/>
        <end position="849"/>
    </location>
</feature>
<name>A0A0G0NF94_9BACT</name>
<feature type="transmembrane region" description="Helical" evidence="4">
    <location>
        <begin position="560"/>
        <end position="581"/>
    </location>
</feature>
<evidence type="ECO:0000259" key="6">
    <source>
        <dbReference type="Pfam" id="PF13439"/>
    </source>
</evidence>
<keyword evidence="2" id="KW-0328">Glycosyltransferase</keyword>
<feature type="transmembrane region" description="Helical" evidence="4">
    <location>
        <begin position="530"/>
        <end position="548"/>
    </location>
</feature>
<dbReference type="STRING" id="1618550.UT39_C0006G0002"/>
<feature type="transmembrane region" description="Helical" evidence="4">
    <location>
        <begin position="249"/>
        <end position="272"/>
    </location>
</feature>
<feature type="transmembrane region" description="Helical" evidence="4">
    <location>
        <begin position="618"/>
        <end position="638"/>
    </location>
</feature>
<evidence type="ECO:0000256" key="2">
    <source>
        <dbReference type="ARBA" id="ARBA00022676"/>
    </source>
</evidence>
<evidence type="ECO:0000313" key="8">
    <source>
        <dbReference type="EMBL" id="KKR11496.1"/>
    </source>
</evidence>
<feature type="domain" description="Glycosyl transferase family 1" evidence="5">
    <location>
        <begin position="1064"/>
        <end position="1210"/>
    </location>
</feature>
<dbReference type="Gene3D" id="3.90.550.10">
    <property type="entry name" value="Spore Coat Polysaccharide Biosynthesis Protein SpsA, Chain A"/>
    <property type="match status" value="1"/>
</dbReference>
<feature type="transmembrane region" description="Helical" evidence="4">
    <location>
        <begin position="315"/>
        <end position="341"/>
    </location>
</feature>
<keyword evidence="3 8" id="KW-0808">Transferase</keyword>
<feature type="domain" description="Glycosyltransferase 2-like" evidence="7">
    <location>
        <begin position="73"/>
        <end position="265"/>
    </location>
</feature>
<dbReference type="Pfam" id="PF13632">
    <property type="entry name" value="Glyco_trans_2_3"/>
    <property type="match status" value="1"/>
</dbReference>
<protein>
    <submittedName>
        <fullName evidence="8">Glycosyl transferase family 2</fullName>
    </submittedName>
</protein>
<feature type="transmembrane region" description="Helical" evidence="4">
    <location>
        <begin position="284"/>
        <end position="303"/>
    </location>
</feature>
<sequence length="1225" mass="139386">MIEQFALAIANIDWPKDKLEVILLLEEDDPQTINKAYGLKLPDYFRIEIVPNSLPKTKPKACNWGLQIASGEYVVVYDAEDKPDPLQLKKAYLAFKRSDKRVICLQSKLNYYNQNQNLLTRIFTAEYSYWFDIALPGLQTLNTIIPLGGTSNHFVTDILKKLGGWDPFNVTEDCDLGTRLFKQGYRTSIIDSETLEEANSNLKSWIRQRSRWIKGYMQTYLVHMRNPWEFFKKHKVHALLFQLIIGMRMVFMIINPILWLTTILYFTAYPIFGPFIESLYPWYVFYPAVFCLIFANFTYFYSYMIASAKKGKWELIGYIFAIPFYWVLTSVSAVIALYQLITKPYYWEKTKHGLHLETQTRKSKWLVFPKISIEPVFEWPKFNLFSKYFGRFVGGVANLMRNLLKDRSVMEIFANASENLNIRKTSSQYGLLGSVGKFLKSNLQRVVIGGGLLVSANIFANFTNYLYNAVLGRSLSYEDFGWTSLISNLNLFLGVVTASLGLTVTYKSAILLGRRGGIKKDFWRVTRKNIFNIFFPIGIAVLLLSHYFTGGTSEANEVSAVLVAVVLMLPVSAVASVDGGFLSGNLKFAPLAFLVVLLPVVKFLSGYIGIVIGNINIIFFSQAIATVITFFVGWVIIVKLPKQKTTRGVKESIKFPKKFYLTSVMNRFSLAFFLSADVILAKFFLSAGDAGKYAILSLIGKSIFFFGSLVTQFITPVVSKEIGEGKEGLRSFYKLFFLTLLATSFAFVVLGVFPQKFAVLMFGNKVYEISSFVFKYALAISAFTIAYTISLFHQTKKQYLFSYLGFLLSAFEVLYILLYHGNIHEIVESIYQVSISYLLASSVLHIVTVKNTALKVNLLSLAKLFLKTKISKPVKGKANILIYNWRDTKHKWQGGAEVYVQEIAQRFVKKGYGVTVFCGNDGALKYDETVGGVKIVRRGGFFTLYFWAAVYYLLKFRSNFDFIIDCENGIPFYTPLYSTLPKILLIHHVHQQVFRENLPFPLKNIAVFLESDVMKSVYRDVKIVTVSQSSRNDILELGLNTNGEIDIISPGVNMRSYSRLKKFDYPTFCYLGRLMPYKNVDVLIRSFKNVVSEINNAKLIIAGKGQSEESLKILSEKLGLSKNVEFRGYVTDLEKKEILSRSWVMVQPSSFEGWGITVIEANASHTPVIASNTAGLRDSRLSENAYAWSRNFSWNSAVYRFINIIDNEIEDQQKSAVPAYSYSET</sequence>
<dbReference type="AlphaFoldDB" id="A0A0G0NF94"/>
<feature type="transmembrane region" description="Helical" evidence="4">
    <location>
        <begin position="659"/>
        <end position="681"/>
    </location>
</feature>
<evidence type="ECO:0000256" key="3">
    <source>
        <dbReference type="ARBA" id="ARBA00022679"/>
    </source>
</evidence>
<proteinExistence type="inferred from homology"/>
<keyword evidence="4" id="KW-0472">Membrane</keyword>
<dbReference type="InterPro" id="IPR029044">
    <property type="entry name" value="Nucleotide-diphossugar_trans"/>
</dbReference>
<dbReference type="GO" id="GO:0016757">
    <property type="term" value="F:glycosyltransferase activity"/>
    <property type="evidence" value="ECO:0007669"/>
    <property type="project" value="UniProtKB-KW"/>
</dbReference>
<gene>
    <name evidence="8" type="ORF">UT39_C0006G0002</name>
</gene>
<dbReference type="InterPro" id="IPR001296">
    <property type="entry name" value="Glyco_trans_1"/>
</dbReference>
<feature type="transmembrane region" description="Helical" evidence="4">
    <location>
        <begin position="446"/>
        <end position="467"/>
    </location>
</feature>
<dbReference type="InterPro" id="IPR001173">
    <property type="entry name" value="Glyco_trans_2-like"/>
</dbReference>
<feature type="transmembrane region" description="Helical" evidence="4">
    <location>
        <begin position="693"/>
        <end position="714"/>
    </location>
</feature>
<feature type="transmembrane region" description="Helical" evidence="4">
    <location>
        <begin position="487"/>
        <end position="509"/>
    </location>
</feature>
<dbReference type="InterPro" id="IPR028098">
    <property type="entry name" value="Glyco_trans_4-like_N"/>
</dbReference>
<feature type="domain" description="Glycosyltransferase subfamily 4-like N-terminal" evidence="6">
    <location>
        <begin position="894"/>
        <end position="1054"/>
    </location>
</feature>
<dbReference type="PATRIC" id="fig|1618550.3.peg.449"/>
<evidence type="ECO:0000259" key="7">
    <source>
        <dbReference type="Pfam" id="PF13632"/>
    </source>
</evidence>
<dbReference type="SUPFAM" id="SSF53756">
    <property type="entry name" value="UDP-Glycosyltransferase/glycogen phosphorylase"/>
    <property type="match status" value="1"/>
</dbReference>
<dbReference type="Gene3D" id="3.40.50.2000">
    <property type="entry name" value="Glycogen Phosphorylase B"/>
    <property type="match status" value="2"/>
</dbReference>
<dbReference type="PANTHER" id="PTHR43630">
    <property type="entry name" value="POLY-BETA-1,6-N-ACETYL-D-GLUCOSAMINE SYNTHASE"/>
    <property type="match status" value="1"/>
</dbReference>
<dbReference type="CDD" id="cd03801">
    <property type="entry name" value="GT4_PimA-like"/>
    <property type="match status" value="1"/>
</dbReference>
<dbReference type="Proteomes" id="UP000034246">
    <property type="component" value="Unassembled WGS sequence"/>
</dbReference>
<feature type="transmembrane region" description="Helical" evidence="4">
    <location>
        <begin position="799"/>
        <end position="818"/>
    </location>
</feature>
<feature type="transmembrane region" description="Helical" evidence="4">
    <location>
        <begin position="735"/>
        <end position="753"/>
    </location>
</feature>
<evidence type="ECO:0000256" key="4">
    <source>
        <dbReference type="SAM" id="Phobius"/>
    </source>
</evidence>
<dbReference type="Pfam" id="PF00534">
    <property type="entry name" value="Glycos_transf_1"/>
    <property type="match status" value="1"/>
</dbReference>